<protein>
    <submittedName>
        <fullName evidence="2">Type II toxin-antitoxin system HicB family antitoxin</fullName>
    </submittedName>
</protein>
<reference evidence="2 3" key="1">
    <citation type="submission" date="2023-12" db="EMBL/GenBank/DDBJ databases">
        <title>Description of Novel Strain Fulvimarina sp. 2208YS6-2-32 isolated from Uroteuthis (Photololigo) edulis.</title>
        <authorList>
            <person name="Park J.-S."/>
        </authorList>
    </citation>
    <scope>NUCLEOTIDE SEQUENCE [LARGE SCALE GENOMIC DNA]</scope>
    <source>
        <strain evidence="2 3">2208YS6-2-32</strain>
    </source>
</reference>
<dbReference type="SUPFAM" id="SSF47598">
    <property type="entry name" value="Ribbon-helix-helix"/>
    <property type="match status" value="1"/>
</dbReference>
<dbReference type="InterPro" id="IPR008651">
    <property type="entry name" value="Uncharacterised_HicB"/>
</dbReference>
<dbReference type="InterPro" id="IPR010985">
    <property type="entry name" value="Ribbon_hlx_hlx"/>
</dbReference>
<feature type="region of interest" description="Disordered" evidence="1">
    <location>
        <begin position="85"/>
        <end position="112"/>
    </location>
</feature>
<dbReference type="EMBL" id="JAXLPB010000001">
    <property type="protein sequence ID" value="MDY8108014.1"/>
    <property type="molecule type" value="Genomic_DNA"/>
</dbReference>
<sequence length="129" mass="13776">MLRGEFVGLNGGADFYASSLADLEAEGRMSLKVFLDMGAERGLEPFRHSSGKFNVRLDPDLHHAAVVKAKAENISLNDRVRDAISRAANDAPAPRPDETSGPGSAGQSVCPQVGIDLPNAQCKRSMQNI</sequence>
<accession>A0ABU5HXZ9</accession>
<organism evidence="2 3">
    <name type="scientific">Fulvimarina uroteuthidis</name>
    <dbReference type="NCBI Taxonomy" id="3098149"/>
    <lineage>
        <taxon>Bacteria</taxon>
        <taxon>Pseudomonadati</taxon>
        <taxon>Pseudomonadota</taxon>
        <taxon>Alphaproteobacteria</taxon>
        <taxon>Hyphomicrobiales</taxon>
        <taxon>Aurantimonadaceae</taxon>
        <taxon>Fulvimarina</taxon>
    </lineage>
</organism>
<proteinExistence type="predicted"/>
<feature type="compositionally biased region" description="Polar residues" evidence="1">
    <location>
        <begin position="101"/>
        <end position="110"/>
    </location>
</feature>
<name>A0ABU5HXZ9_9HYPH</name>
<keyword evidence="3" id="KW-1185">Reference proteome</keyword>
<comment type="caution">
    <text evidence="2">The sequence shown here is derived from an EMBL/GenBank/DDBJ whole genome shotgun (WGS) entry which is preliminary data.</text>
</comment>
<dbReference type="Pfam" id="PF05534">
    <property type="entry name" value="HicB"/>
    <property type="match status" value="1"/>
</dbReference>
<dbReference type="Proteomes" id="UP001294412">
    <property type="component" value="Unassembled WGS sequence"/>
</dbReference>
<gene>
    <name evidence="2" type="ORF">U0C82_02470</name>
</gene>
<evidence type="ECO:0000256" key="1">
    <source>
        <dbReference type="SAM" id="MobiDB-lite"/>
    </source>
</evidence>
<evidence type="ECO:0000313" key="3">
    <source>
        <dbReference type="Proteomes" id="UP001294412"/>
    </source>
</evidence>
<evidence type="ECO:0000313" key="2">
    <source>
        <dbReference type="EMBL" id="MDY8108014.1"/>
    </source>
</evidence>